<feature type="region of interest" description="Disordered" evidence="1">
    <location>
        <begin position="59"/>
        <end position="147"/>
    </location>
</feature>
<comment type="caution">
    <text evidence="2">The sequence shown here is derived from an EMBL/GenBank/DDBJ whole genome shotgun (WGS) entry which is preliminary data.</text>
</comment>
<dbReference type="EMBL" id="JAHWGI010001033">
    <property type="protein sequence ID" value="KAK3921147.1"/>
    <property type="molecule type" value="Genomic_DNA"/>
</dbReference>
<sequence>MLLYLDHSAGLGWALGSARLVSAFLTRRTAIEARYQPIPQWKLRSVPRKVRRCAWRAAPHVPEPRARQHLHAQPPAQSGQVAEMDRPDAAPAPERPPRRARRTASAPPTAMSMSNETAAGAGESGDDDPSLAEGRAVPQDGVLRGGPLSKALADESLGLALLRDLQRHGERTALLAEVPKQPIRRPTEQ</sequence>
<keyword evidence="3" id="KW-1185">Reference proteome</keyword>
<keyword evidence="2" id="KW-0648">Protein biosynthesis</keyword>
<evidence type="ECO:0000256" key="1">
    <source>
        <dbReference type="SAM" id="MobiDB-lite"/>
    </source>
</evidence>
<gene>
    <name evidence="2" type="ORF">KUF71_010362</name>
</gene>
<name>A0AAE1HH26_9NEOP</name>
<reference evidence="2" key="2">
    <citation type="journal article" date="2023" name="BMC Genomics">
        <title>Pest status, molecular evolution, and epigenetic factors derived from the genome assembly of Frankliniella fusca, a thysanopteran phytovirus vector.</title>
        <authorList>
            <person name="Catto M.A."/>
            <person name="Labadie P.E."/>
            <person name="Jacobson A.L."/>
            <person name="Kennedy G.G."/>
            <person name="Srinivasan R."/>
            <person name="Hunt B.G."/>
        </authorList>
    </citation>
    <scope>NUCLEOTIDE SEQUENCE</scope>
    <source>
        <strain evidence="2">PL_HMW_Pooled</strain>
    </source>
</reference>
<keyword evidence="2" id="KW-0396">Initiation factor</keyword>
<dbReference type="InterPro" id="IPR033379">
    <property type="entry name" value="Acid_Pase_AS"/>
</dbReference>
<dbReference type="Proteomes" id="UP001219518">
    <property type="component" value="Unassembled WGS sequence"/>
</dbReference>
<organism evidence="2 3">
    <name type="scientific">Frankliniella fusca</name>
    <dbReference type="NCBI Taxonomy" id="407009"/>
    <lineage>
        <taxon>Eukaryota</taxon>
        <taxon>Metazoa</taxon>
        <taxon>Ecdysozoa</taxon>
        <taxon>Arthropoda</taxon>
        <taxon>Hexapoda</taxon>
        <taxon>Insecta</taxon>
        <taxon>Pterygota</taxon>
        <taxon>Neoptera</taxon>
        <taxon>Paraneoptera</taxon>
        <taxon>Thysanoptera</taxon>
        <taxon>Terebrantia</taxon>
        <taxon>Thripoidea</taxon>
        <taxon>Thripidae</taxon>
        <taxon>Frankliniella</taxon>
    </lineage>
</organism>
<dbReference type="GO" id="GO:0003743">
    <property type="term" value="F:translation initiation factor activity"/>
    <property type="evidence" value="ECO:0007669"/>
    <property type="project" value="UniProtKB-KW"/>
</dbReference>
<proteinExistence type="predicted"/>
<evidence type="ECO:0000313" key="3">
    <source>
        <dbReference type="Proteomes" id="UP001219518"/>
    </source>
</evidence>
<protein>
    <submittedName>
        <fullName evidence="2">Eukaryotic translation initiation factor 3 subunit B</fullName>
    </submittedName>
</protein>
<accession>A0AAE1HH26</accession>
<dbReference type="PROSITE" id="PS00616">
    <property type="entry name" value="HIS_ACID_PHOSPHAT_1"/>
    <property type="match status" value="1"/>
</dbReference>
<dbReference type="AlphaFoldDB" id="A0AAE1HH26"/>
<evidence type="ECO:0000313" key="2">
    <source>
        <dbReference type="EMBL" id="KAK3921147.1"/>
    </source>
</evidence>
<reference evidence="2" key="1">
    <citation type="submission" date="2021-07" db="EMBL/GenBank/DDBJ databases">
        <authorList>
            <person name="Catto M.A."/>
            <person name="Jacobson A."/>
            <person name="Kennedy G."/>
            <person name="Labadie P."/>
            <person name="Hunt B.G."/>
            <person name="Srinivasan R."/>
        </authorList>
    </citation>
    <scope>NUCLEOTIDE SEQUENCE</scope>
    <source>
        <strain evidence="2">PL_HMW_Pooled</strain>
        <tissue evidence="2">Head</tissue>
    </source>
</reference>